<organism evidence="1 2">
    <name type="scientific">Cucurbita argyrosperma subsp. sororia</name>
    <dbReference type="NCBI Taxonomy" id="37648"/>
    <lineage>
        <taxon>Eukaryota</taxon>
        <taxon>Viridiplantae</taxon>
        <taxon>Streptophyta</taxon>
        <taxon>Embryophyta</taxon>
        <taxon>Tracheophyta</taxon>
        <taxon>Spermatophyta</taxon>
        <taxon>Magnoliopsida</taxon>
        <taxon>eudicotyledons</taxon>
        <taxon>Gunneridae</taxon>
        <taxon>Pentapetalae</taxon>
        <taxon>rosids</taxon>
        <taxon>fabids</taxon>
        <taxon>Cucurbitales</taxon>
        <taxon>Cucurbitaceae</taxon>
        <taxon>Cucurbiteae</taxon>
        <taxon>Cucurbita</taxon>
    </lineage>
</organism>
<gene>
    <name evidence="1" type="ORF">SDJN03_06763</name>
</gene>
<protein>
    <submittedName>
        <fullName evidence="1">Uncharacterized protein</fullName>
    </submittedName>
</protein>
<feature type="non-terminal residue" evidence="1">
    <location>
        <position position="1"/>
    </location>
</feature>
<comment type="caution">
    <text evidence="1">The sequence shown here is derived from an EMBL/GenBank/DDBJ whole genome shotgun (WGS) entry which is preliminary data.</text>
</comment>
<dbReference type="EMBL" id="JAGKQH010000004">
    <property type="protein sequence ID" value="KAG6601530.1"/>
    <property type="molecule type" value="Genomic_DNA"/>
</dbReference>
<proteinExistence type="predicted"/>
<evidence type="ECO:0000313" key="1">
    <source>
        <dbReference type="EMBL" id="KAG6601530.1"/>
    </source>
</evidence>
<evidence type="ECO:0000313" key="2">
    <source>
        <dbReference type="Proteomes" id="UP000685013"/>
    </source>
</evidence>
<dbReference type="AlphaFoldDB" id="A0AAV6NR47"/>
<reference evidence="1 2" key="1">
    <citation type="journal article" date="2021" name="Hortic Res">
        <title>The domestication of Cucurbita argyrosperma as revealed by the genome of its wild relative.</title>
        <authorList>
            <person name="Barrera-Redondo J."/>
            <person name="Sanchez-de la Vega G."/>
            <person name="Aguirre-Liguori J.A."/>
            <person name="Castellanos-Morales G."/>
            <person name="Gutierrez-Guerrero Y.T."/>
            <person name="Aguirre-Dugua X."/>
            <person name="Aguirre-Planter E."/>
            <person name="Tenaillon M.I."/>
            <person name="Lira-Saade R."/>
            <person name="Eguiarte L.E."/>
        </authorList>
    </citation>
    <scope>NUCLEOTIDE SEQUENCE [LARGE SCALE GENOMIC DNA]</scope>
    <source>
        <strain evidence="1">JBR-2021</strain>
    </source>
</reference>
<keyword evidence="2" id="KW-1185">Reference proteome</keyword>
<dbReference type="Proteomes" id="UP000685013">
    <property type="component" value="Chromosome 4"/>
</dbReference>
<name>A0AAV6NR47_9ROSI</name>
<accession>A0AAV6NR47</accession>
<sequence length="147" mass="16354">MQRCCTDTGFGSGSECKMDIGKGALCGNQIELREPSKCSKNQRQSRESHPGKSLPSFSVLKPKHIRQVLLKFIACEIKNIENSFQWTVESVPGTDSFCSIQKSTSTSISIPTTTASLELTPKTDAKKICLLFCQARRRFFAENICRV</sequence>